<dbReference type="EMBL" id="LPUF01000001">
    <property type="protein sequence ID" value="OQK16763.1"/>
    <property type="molecule type" value="Genomic_DNA"/>
</dbReference>
<proteinExistence type="predicted"/>
<dbReference type="Proteomes" id="UP000191980">
    <property type="component" value="Unassembled WGS sequence"/>
</dbReference>
<keyword evidence="2" id="KW-1185">Reference proteome</keyword>
<dbReference type="AlphaFoldDB" id="A0A1V8M5T6"/>
<accession>A0A1V8M5T6</accession>
<organism evidence="1 2">
    <name type="scientific">Methyloprofundus sedimenti</name>
    <dbReference type="NCBI Taxonomy" id="1420851"/>
    <lineage>
        <taxon>Bacteria</taxon>
        <taxon>Pseudomonadati</taxon>
        <taxon>Pseudomonadota</taxon>
        <taxon>Gammaproteobacteria</taxon>
        <taxon>Methylococcales</taxon>
        <taxon>Methylococcaceae</taxon>
        <taxon>Methyloprofundus</taxon>
    </lineage>
</organism>
<reference evidence="1 2" key="1">
    <citation type="submission" date="2015-12" db="EMBL/GenBank/DDBJ databases">
        <authorList>
            <person name="Shamseldin A."/>
            <person name="Moawad H."/>
            <person name="Abd El-Rahim W.M."/>
            <person name="Sadowsky M.J."/>
        </authorList>
    </citation>
    <scope>NUCLEOTIDE SEQUENCE [LARGE SCALE GENOMIC DNA]</scope>
    <source>
        <strain evidence="1 2">WF1</strain>
    </source>
</reference>
<evidence type="ECO:0000313" key="1">
    <source>
        <dbReference type="EMBL" id="OQK16763.1"/>
    </source>
</evidence>
<sequence>MSGLKFVALLLTIRGRAPRSQVKNNKSVNWEMKDAYKTMKGKSIFNDRKNNHRQPILQA</sequence>
<dbReference type="STRING" id="1420851.AU255_02320"/>
<gene>
    <name evidence="1" type="ORF">AU255_02320</name>
</gene>
<name>A0A1V8M5T6_9GAMM</name>
<protein>
    <submittedName>
        <fullName evidence="1">Uncharacterized protein</fullName>
    </submittedName>
</protein>
<evidence type="ECO:0000313" key="2">
    <source>
        <dbReference type="Proteomes" id="UP000191980"/>
    </source>
</evidence>
<comment type="caution">
    <text evidence="1">The sequence shown here is derived from an EMBL/GenBank/DDBJ whole genome shotgun (WGS) entry which is preliminary data.</text>
</comment>